<evidence type="ECO:0000256" key="1">
    <source>
        <dbReference type="ARBA" id="ARBA00004651"/>
    </source>
</evidence>
<evidence type="ECO:0000313" key="14">
    <source>
        <dbReference type="Proteomes" id="UP000550787"/>
    </source>
</evidence>
<protein>
    <submittedName>
        <fullName evidence="13">Transporter</fullName>
    </submittedName>
</protein>
<dbReference type="Proteomes" id="UP000550787">
    <property type="component" value="Unassembled WGS sequence"/>
</dbReference>
<dbReference type="Pfam" id="PF01544">
    <property type="entry name" value="CorA"/>
    <property type="match status" value="1"/>
</dbReference>
<dbReference type="SUPFAM" id="SSF143865">
    <property type="entry name" value="CorA soluble domain-like"/>
    <property type="match status" value="1"/>
</dbReference>
<evidence type="ECO:0000256" key="6">
    <source>
        <dbReference type="ARBA" id="ARBA00022692"/>
    </source>
</evidence>
<reference evidence="13 14" key="1">
    <citation type="submission" date="2020-04" db="EMBL/GenBank/DDBJ databases">
        <title>Description of novel Gluconacetobacter.</title>
        <authorList>
            <person name="Sombolestani A."/>
        </authorList>
    </citation>
    <scope>NUCLEOTIDE SEQUENCE [LARGE SCALE GENOMIC DNA]</scope>
    <source>
        <strain evidence="13 14">LMG 7603</strain>
    </source>
</reference>
<evidence type="ECO:0000256" key="9">
    <source>
        <dbReference type="ARBA" id="ARBA00023065"/>
    </source>
</evidence>
<dbReference type="EMBL" id="JABEQG010000005">
    <property type="protein sequence ID" value="MBB2155560.1"/>
    <property type="molecule type" value="Genomic_DNA"/>
</dbReference>
<dbReference type="InterPro" id="IPR002523">
    <property type="entry name" value="MgTranspt_CorA/ZnTranspt_ZntB"/>
</dbReference>
<dbReference type="RefSeq" id="WP_012224709.1">
    <property type="nucleotide sequence ID" value="NZ_JABEQG010000005.1"/>
</dbReference>
<evidence type="ECO:0000256" key="4">
    <source>
        <dbReference type="ARBA" id="ARBA00022475"/>
    </source>
</evidence>
<evidence type="ECO:0000313" key="13">
    <source>
        <dbReference type="EMBL" id="MBB2155560.1"/>
    </source>
</evidence>
<keyword evidence="5" id="KW-0997">Cell inner membrane</keyword>
<evidence type="ECO:0000256" key="2">
    <source>
        <dbReference type="ARBA" id="ARBA00009765"/>
    </source>
</evidence>
<dbReference type="GO" id="GO:0015095">
    <property type="term" value="F:magnesium ion transmembrane transporter activity"/>
    <property type="evidence" value="ECO:0007669"/>
    <property type="project" value="TreeGrafter"/>
</dbReference>
<organism evidence="13 14">
    <name type="scientific">Gluconacetobacter diazotrophicus</name>
    <name type="common">Acetobacter diazotrophicus</name>
    <dbReference type="NCBI Taxonomy" id="33996"/>
    <lineage>
        <taxon>Bacteria</taxon>
        <taxon>Pseudomonadati</taxon>
        <taxon>Pseudomonadota</taxon>
        <taxon>Alphaproteobacteria</taxon>
        <taxon>Acetobacterales</taxon>
        <taxon>Acetobacteraceae</taxon>
        <taxon>Gluconacetobacter</taxon>
    </lineage>
</organism>
<evidence type="ECO:0000256" key="7">
    <source>
        <dbReference type="ARBA" id="ARBA00022833"/>
    </source>
</evidence>
<dbReference type="OMA" id="WLHLNLV"/>
<proteinExistence type="inferred from homology"/>
<comment type="caution">
    <text evidence="13">The sequence shown here is derived from an EMBL/GenBank/DDBJ whole genome shotgun (WGS) entry which is preliminary data.</text>
</comment>
<dbReference type="PANTHER" id="PTHR46494:SF3">
    <property type="entry name" value="ZINC TRANSPORT PROTEIN ZNTB"/>
    <property type="match status" value="1"/>
</dbReference>
<dbReference type="GO" id="GO:0005886">
    <property type="term" value="C:plasma membrane"/>
    <property type="evidence" value="ECO:0007669"/>
    <property type="project" value="UniProtKB-SubCell"/>
</dbReference>
<dbReference type="Gene3D" id="3.30.460.20">
    <property type="entry name" value="CorA soluble domain-like"/>
    <property type="match status" value="1"/>
</dbReference>
<dbReference type="AlphaFoldDB" id="A0A7W4FD40"/>
<dbReference type="Gene3D" id="1.20.58.340">
    <property type="entry name" value="Magnesium transport protein CorA, transmembrane region"/>
    <property type="match status" value="2"/>
</dbReference>
<name>A0A7W4FD40_GLUDI</name>
<evidence type="ECO:0000256" key="10">
    <source>
        <dbReference type="ARBA" id="ARBA00023136"/>
    </source>
</evidence>
<sequence length="375" mass="41394">MPSVPLRPERSRMSPMPDTIAQTEISLVDTPVTDAADGLVWAVSCVPGHRPVQLSAHEATLHLNDHPPARLDGEDAAPGAAADRGWVWLHYDVVHTASRARVEAIGCLPEEARATLGGTDRGTRLEADGELVYGALPGFDDSMSDDDTNVSAWRFAVLPDLLITTRRHPVPALGAAYRWLQRGDTPRTPAEIVDRTLLEFADTVRRNIAMLDDQLDRAEDLLLTLDQHTDFGRISGLIGKVRRRSTELRRVISPVDRIFHSEDLELPEWAEDDIRDRSQRQIHAALDDLLALQDRARSLQDELASGQAEETNRRLYTVSVVTTLMLPATFVTGFFGMNTGGMFLATGAMGTVEAGGVCFLFMVITWLLLKFAKLL</sequence>
<evidence type="ECO:0000256" key="5">
    <source>
        <dbReference type="ARBA" id="ARBA00022519"/>
    </source>
</evidence>
<feature type="transmembrane region" description="Helical" evidence="12">
    <location>
        <begin position="315"/>
        <end position="337"/>
    </location>
</feature>
<accession>A0A7W4FD40</accession>
<keyword evidence="7" id="KW-0862">Zinc</keyword>
<keyword evidence="10 12" id="KW-0472">Membrane</keyword>
<keyword evidence="4" id="KW-1003">Cell membrane</keyword>
<feature type="transmembrane region" description="Helical" evidence="12">
    <location>
        <begin position="343"/>
        <end position="369"/>
    </location>
</feature>
<dbReference type="GO" id="GO:0015087">
    <property type="term" value="F:cobalt ion transmembrane transporter activity"/>
    <property type="evidence" value="ECO:0007669"/>
    <property type="project" value="TreeGrafter"/>
</dbReference>
<dbReference type="InterPro" id="IPR045861">
    <property type="entry name" value="CorA_cytoplasmic_dom"/>
</dbReference>
<keyword evidence="9" id="KW-0406">Ion transport</keyword>
<dbReference type="GO" id="GO:0050897">
    <property type="term" value="F:cobalt ion binding"/>
    <property type="evidence" value="ECO:0007669"/>
    <property type="project" value="TreeGrafter"/>
</dbReference>
<keyword evidence="6 12" id="KW-0812">Transmembrane</keyword>
<comment type="similarity">
    <text evidence="2">Belongs to the CorA metal ion transporter (MIT) (TC 1.A.35) family.</text>
</comment>
<dbReference type="PANTHER" id="PTHR46494">
    <property type="entry name" value="CORA FAMILY METAL ION TRANSPORTER (EUROFUNG)"/>
    <property type="match status" value="1"/>
</dbReference>
<evidence type="ECO:0000256" key="8">
    <source>
        <dbReference type="ARBA" id="ARBA00022989"/>
    </source>
</evidence>
<evidence type="ECO:0000256" key="12">
    <source>
        <dbReference type="SAM" id="Phobius"/>
    </source>
</evidence>
<feature type="coiled-coil region" evidence="11">
    <location>
        <begin position="282"/>
        <end position="309"/>
    </location>
</feature>
<evidence type="ECO:0000256" key="3">
    <source>
        <dbReference type="ARBA" id="ARBA00022448"/>
    </source>
</evidence>
<gene>
    <name evidence="13" type="ORF">HLH33_04440</name>
</gene>
<comment type="subcellular location">
    <subcellularLocation>
        <location evidence="1">Cell membrane</location>
        <topology evidence="1">Multi-pass membrane protein</topology>
    </subcellularLocation>
</comment>
<dbReference type="CDD" id="cd12834">
    <property type="entry name" value="ZntB_u1"/>
    <property type="match status" value="1"/>
</dbReference>
<keyword evidence="3" id="KW-0813">Transport</keyword>
<evidence type="ECO:0000256" key="11">
    <source>
        <dbReference type="SAM" id="Coils"/>
    </source>
</evidence>
<keyword evidence="8 12" id="KW-1133">Transmembrane helix</keyword>
<keyword evidence="11" id="KW-0175">Coiled coil</keyword>
<dbReference type="SUPFAM" id="SSF144083">
    <property type="entry name" value="Magnesium transport protein CorA, transmembrane region"/>
    <property type="match status" value="1"/>
</dbReference>
<dbReference type="GO" id="GO:0000287">
    <property type="term" value="F:magnesium ion binding"/>
    <property type="evidence" value="ECO:0007669"/>
    <property type="project" value="TreeGrafter"/>
</dbReference>
<dbReference type="InterPro" id="IPR045863">
    <property type="entry name" value="CorA_TM1_TM2"/>
</dbReference>